<dbReference type="EMBL" id="CP081294">
    <property type="protein sequence ID" value="QZD96391.1"/>
    <property type="molecule type" value="Genomic_DNA"/>
</dbReference>
<feature type="signal peptide" evidence="2">
    <location>
        <begin position="1"/>
        <end position="22"/>
    </location>
</feature>
<dbReference type="RefSeq" id="WP_221432111.1">
    <property type="nucleotide sequence ID" value="NZ_CP081294.1"/>
</dbReference>
<accession>A0ABX9A5S5</accession>
<gene>
    <name evidence="3" type="ORF">K3136_06855</name>
</gene>
<evidence type="ECO:0000313" key="4">
    <source>
        <dbReference type="Proteomes" id="UP000824321"/>
    </source>
</evidence>
<feature type="region of interest" description="Disordered" evidence="1">
    <location>
        <begin position="77"/>
        <end position="100"/>
    </location>
</feature>
<keyword evidence="4" id="KW-1185">Reference proteome</keyword>
<protein>
    <recommendedName>
        <fullName evidence="5">DUF2059 domain-containing protein</fullName>
    </recommendedName>
</protein>
<evidence type="ECO:0000256" key="1">
    <source>
        <dbReference type="SAM" id="MobiDB-lite"/>
    </source>
</evidence>
<name>A0ABX9A5S5_9SPHN</name>
<organism evidence="3 4">
    <name type="scientific">Qipengyuania gelatinilytica</name>
    <dbReference type="NCBI Taxonomy" id="2867231"/>
    <lineage>
        <taxon>Bacteria</taxon>
        <taxon>Pseudomonadati</taxon>
        <taxon>Pseudomonadota</taxon>
        <taxon>Alphaproteobacteria</taxon>
        <taxon>Sphingomonadales</taxon>
        <taxon>Erythrobacteraceae</taxon>
        <taxon>Qipengyuania</taxon>
    </lineage>
</organism>
<proteinExistence type="predicted"/>
<evidence type="ECO:0000313" key="3">
    <source>
        <dbReference type="EMBL" id="QZD96391.1"/>
    </source>
</evidence>
<evidence type="ECO:0008006" key="5">
    <source>
        <dbReference type="Google" id="ProtNLM"/>
    </source>
</evidence>
<sequence>MRNSVLSALSLAAIAAPAPLLAQDADLPAPEVEEEAATDLAEKFSDPEYQRETAMLMRTLSEVLLDLPLGPLVEAAGEMSGEEMPEVDRDTTLRSMAPEAGRIPEEIERNLPRAMEAMGTMAEALEEMRPALEEMAARLQESLPQE</sequence>
<dbReference type="Proteomes" id="UP000824321">
    <property type="component" value="Chromosome"/>
</dbReference>
<feature type="chain" id="PRO_5045973732" description="DUF2059 domain-containing protein" evidence="2">
    <location>
        <begin position="23"/>
        <end position="146"/>
    </location>
</feature>
<keyword evidence="2" id="KW-0732">Signal</keyword>
<reference evidence="3 4" key="1">
    <citation type="submission" date="2021-08" db="EMBL/GenBank/DDBJ databases">
        <title>Comparative Genomics Analysis of the Genus Qipengyuania Reveals Extensive Genetic Diversity and Metabolic Versatility, Including the Description of Fifteen Novel Species.</title>
        <authorList>
            <person name="Liu Y."/>
        </authorList>
    </citation>
    <scope>NUCLEOTIDE SEQUENCE [LARGE SCALE GENOMIC DNA]</scope>
    <source>
        <strain evidence="3 4">1NDH1</strain>
    </source>
</reference>
<evidence type="ECO:0000256" key="2">
    <source>
        <dbReference type="SAM" id="SignalP"/>
    </source>
</evidence>